<dbReference type="EMBL" id="BMXE01000002">
    <property type="protein sequence ID" value="GHB28048.1"/>
    <property type="molecule type" value="Genomic_DNA"/>
</dbReference>
<dbReference type="Proteomes" id="UP000637980">
    <property type="component" value="Unassembled WGS sequence"/>
</dbReference>
<sequence length="238" mass="26187">MKKARTKEKTEPIKPKIKRWVLRALGVIVALPVVLTLLYTVVPPYSSLMLARVVTGQPVWREWVPLDEISVNLQRAVVVSEDGGFCVHDGVDWPAVRGQVGNLLEGKRPRGASTITMQLAKNLFLWNDRDYVRKVVEIPLAMFMDLVMSKDRVLEIYLNVVEWGPGIYGAEAASETFFGKSAANLSTTQASLLATALPNPIARNPAKPSAGHRRLASINRSRAQVAGDVLSCISATDR</sequence>
<comment type="catalytic activity">
    <reaction evidence="11">
        <text>[GlcNAc-(1-&gt;4)-Mur2Ac(oyl-L-Ala-gamma-D-Glu-L-Lys-D-Ala-D-Ala)](n)-di-trans,octa-cis-undecaprenyl diphosphate + beta-D-GlcNAc-(1-&gt;4)-Mur2Ac(oyl-L-Ala-gamma-D-Glu-L-Lys-D-Ala-D-Ala)-di-trans,octa-cis-undecaprenyl diphosphate = [GlcNAc-(1-&gt;4)-Mur2Ac(oyl-L-Ala-gamma-D-Glu-L-Lys-D-Ala-D-Ala)](n+1)-di-trans,octa-cis-undecaprenyl diphosphate + di-trans,octa-cis-undecaprenyl diphosphate + H(+)</text>
        <dbReference type="Rhea" id="RHEA:23708"/>
        <dbReference type="Rhea" id="RHEA-COMP:9602"/>
        <dbReference type="Rhea" id="RHEA-COMP:9603"/>
        <dbReference type="ChEBI" id="CHEBI:15378"/>
        <dbReference type="ChEBI" id="CHEBI:58405"/>
        <dbReference type="ChEBI" id="CHEBI:60033"/>
        <dbReference type="ChEBI" id="CHEBI:78435"/>
        <dbReference type="EC" id="2.4.99.28"/>
    </reaction>
</comment>
<keyword evidence="7 11" id="KW-0573">Peptidoglycan synthesis</keyword>
<keyword evidence="4 11" id="KW-0808">Transferase</keyword>
<comment type="similarity">
    <text evidence="11">Belongs to the glycosyltransferase 51 family.</text>
</comment>
<comment type="pathway">
    <text evidence="11">Cell wall biogenesis; peptidoglycan biosynthesis.</text>
</comment>
<keyword evidence="5 11" id="KW-0812">Transmembrane</keyword>
<evidence type="ECO:0000256" key="6">
    <source>
        <dbReference type="ARBA" id="ARBA00022960"/>
    </source>
</evidence>
<proteinExistence type="inferred from homology"/>
<comment type="subcellular location">
    <subcellularLocation>
        <location evidence="11">Cell inner membrane</location>
        <topology evidence="11">Single-pass membrane protein</topology>
    </subcellularLocation>
</comment>
<dbReference type="NCBIfam" id="TIGR02070">
    <property type="entry name" value="mono_pep_trsgly"/>
    <property type="match status" value="1"/>
</dbReference>
<dbReference type="RefSeq" id="WP_189436191.1">
    <property type="nucleotide sequence ID" value="NZ_BMXE01000002.1"/>
</dbReference>
<evidence type="ECO:0000313" key="14">
    <source>
        <dbReference type="Proteomes" id="UP000637980"/>
    </source>
</evidence>
<comment type="function">
    <text evidence="11">Peptidoglycan polymerase that catalyzes glycan chain elongation from lipid-linked precursors.</text>
</comment>
<keyword evidence="10 11" id="KW-0961">Cell wall biogenesis/degradation</keyword>
<evidence type="ECO:0000313" key="13">
    <source>
        <dbReference type="EMBL" id="GHB28048.1"/>
    </source>
</evidence>
<gene>
    <name evidence="11 13" type="primary">mtgA</name>
    <name evidence="13" type="ORF">GCM10007094_15630</name>
</gene>
<keyword evidence="1 11" id="KW-1003">Cell membrane</keyword>
<evidence type="ECO:0000259" key="12">
    <source>
        <dbReference type="Pfam" id="PF00912"/>
    </source>
</evidence>
<keyword evidence="14" id="KW-1185">Reference proteome</keyword>
<evidence type="ECO:0000256" key="5">
    <source>
        <dbReference type="ARBA" id="ARBA00022692"/>
    </source>
</evidence>
<keyword evidence="8 11" id="KW-1133">Transmembrane helix</keyword>
<dbReference type="InterPro" id="IPR011812">
    <property type="entry name" value="Pep_trsgly"/>
</dbReference>
<keyword evidence="2 11" id="KW-0997">Cell inner membrane</keyword>
<evidence type="ECO:0000256" key="9">
    <source>
        <dbReference type="ARBA" id="ARBA00023136"/>
    </source>
</evidence>
<accession>A0ABQ3E9T6</accession>
<name>A0ABQ3E9T6_9HYPH</name>
<dbReference type="InterPro" id="IPR023346">
    <property type="entry name" value="Lysozyme-like_dom_sf"/>
</dbReference>
<dbReference type="HAMAP" id="MF_00766">
    <property type="entry name" value="PGT_MtgA"/>
    <property type="match status" value="1"/>
</dbReference>
<dbReference type="SUPFAM" id="SSF53955">
    <property type="entry name" value="Lysozyme-like"/>
    <property type="match status" value="1"/>
</dbReference>
<protein>
    <recommendedName>
        <fullName evidence="11">Biosynthetic peptidoglycan transglycosylase</fullName>
        <ecNumber evidence="11">2.4.99.28</ecNumber>
    </recommendedName>
    <alternativeName>
        <fullName evidence="11">Glycan polymerase</fullName>
    </alternativeName>
    <alternativeName>
        <fullName evidence="11">Peptidoglycan glycosyltransferase MtgA</fullName>
        <shortName evidence="11">PGT</shortName>
    </alternativeName>
</protein>
<evidence type="ECO:0000256" key="3">
    <source>
        <dbReference type="ARBA" id="ARBA00022676"/>
    </source>
</evidence>
<dbReference type="InterPro" id="IPR001264">
    <property type="entry name" value="Glyco_trans_51"/>
</dbReference>
<feature type="domain" description="Glycosyl transferase family 51" evidence="12">
    <location>
        <begin position="56"/>
        <end position="211"/>
    </location>
</feature>
<keyword evidence="6 11" id="KW-0133">Cell shape</keyword>
<dbReference type="PANTHER" id="PTHR30400">
    <property type="entry name" value="MONOFUNCTIONAL BIOSYNTHETIC PEPTIDOGLYCAN TRANSGLYCOSYLASE"/>
    <property type="match status" value="1"/>
</dbReference>
<evidence type="ECO:0000256" key="1">
    <source>
        <dbReference type="ARBA" id="ARBA00022475"/>
    </source>
</evidence>
<evidence type="ECO:0000256" key="10">
    <source>
        <dbReference type="ARBA" id="ARBA00023316"/>
    </source>
</evidence>
<evidence type="ECO:0000256" key="11">
    <source>
        <dbReference type="HAMAP-Rule" id="MF_00766"/>
    </source>
</evidence>
<comment type="caution">
    <text evidence="13">The sequence shown here is derived from an EMBL/GenBank/DDBJ whole genome shotgun (WGS) entry which is preliminary data.</text>
</comment>
<evidence type="ECO:0000256" key="2">
    <source>
        <dbReference type="ARBA" id="ARBA00022519"/>
    </source>
</evidence>
<feature type="transmembrane region" description="Helical" evidence="11">
    <location>
        <begin position="20"/>
        <end position="42"/>
    </location>
</feature>
<keyword evidence="3 11" id="KW-0328">Glycosyltransferase</keyword>
<keyword evidence="9 11" id="KW-0472">Membrane</keyword>
<evidence type="ECO:0000256" key="4">
    <source>
        <dbReference type="ARBA" id="ARBA00022679"/>
    </source>
</evidence>
<organism evidence="13 14">
    <name type="scientific">Pseudovibrio japonicus</name>
    <dbReference type="NCBI Taxonomy" id="366534"/>
    <lineage>
        <taxon>Bacteria</taxon>
        <taxon>Pseudomonadati</taxon>
        <taxon>Pseudomonadota</taxon>
        <taxon>Alphaproteobacteria</taxon>
        <taxon>Hyphomicrobiales</taxon>
        <taxon>Stappiaceae</taxon>
        <taxon>Pseudovibrio</taxon>
    </lineage>
</organism>
<dbReference type="PANTHER" id="PTHR30400:SF0">
    <property type="entry name" value="BIOSYNTHETIC PEPTIDOGLYCAN TRANSGLYCOSYLASE"/>
    <property type="match status" value="1"/>
</dbReference>
<reference evidence="14" key="1">
    <citation type="journal article" date="2019" name="Int. J. Syst. Evol. Microbiol.">
        <title>The Global Catalogue of Microorganisms (GCM) 10K type strain sequencing project: providing services to taxonomists for standard genome sequencing and annotation.</title>
        <authorList>
            <consortium name="The Broad Institute Genomics Platform"/>
            <consortium name="The Broad Institute Genome Sequencing Center for Infectious Disease"/>
            <person name="Wu L."/>
            <person name="Ma J."/>
        </authorList>
    </citation>
    <scope>NUCLEOTIDE SEQUENCE [LARGE SCALE GENOMIC DNA]</scope>
    <source>
        <strain evidence="14">KCTC 12861</strain>
    </source>
</reference>
<dbReference type="Pfam" id="PF00912">
    <property type="entry name" value="Transgly"/>
    <property type="match status" value="1"/>
</dbReference>
<dbReference type="EC" id="2.4.99.28" evidence="11"/>
<dbReference type="Gene3D" id="1.10.3810.10">
    <property type="entry name" value="Biosynthetic peptidoglycan transglycosylase-like"/>
    <property type="match status" value="1"/>
</dbReference>
<evidence type="ECO:0000256" key="7">
    <source>
        <dbReference type="ARBA" id="ARBA00022984"/>
    </source>
</evidence>
<evidence type="ECO:0000256" key="8">
    <source>
        <dbReference type="ARBA" id="ARBA00022989"/>
    </source>
</evidence>
<dbReference type="InterPro" id="IPR036950">
    <property type="entry name" value="PBP_transglycosylase"/>
</dbReference>